<organism evidence="4 5">
    <name type="scientific">Geotrichum candidum</name>
    <name type="common">Oospora lactis</name>
    <name type="synonym">Dipodascus geotrichum</name>
    <dbReference type="NCBI Taxonomy" id="1173061"/>
    <lineage>
        <taxon>Eukaryota</taxon>
        <taxon>Fungi</taxon>
        <taxon>Dikarya</taxon>
        <taxon>Ascomycota</taxon>
        <taxon>Saccharomycotina</taxon>
        <taxon>Dipodascomycetes</taxon>
        <taxon>Dipodascales</taxon>
        <taxon>Dipodascaceae</taxon>
        <taxon>Geotrichum</taxon>
    </lineage>
</organism>
<feature type="compositionally biased region" description="Basic and acidic residues" evidence="2">
    <location>
        <begin position="800"/>
        <end position="814"/>
    </location>
</feature>
<feature type="region of interest" description="Disordered" evidence="2">
    <location>
        <begin position="1284"/>
        <end position="1403"/>
    </location>
</feature>
<keyword evidence="3" id="KW-0472">Membrane</keyword>
<sequence>MNAVFKPLIQTEYFNHVWLGIVYGLVLFWLGYRVFQLLSIPSKTLRSVLGLVPPPAPTVTLVGVGTNTVEFRCFTPTPKGIASLLIFVNNVLVKEVTKYSSVIKITDLQPNTPYLFCVLATGSNAQRSLPAAVQVYTKRSESEKLPIENTGVFTSSIILPSAIAATNTDSERDMPKVHVPKSSADTLANPGINSNISDSDKTVEVLQQQFRAAQHDLAVAFAEQKSLSAVQEQEVGDLETTLQEAKAKLKETEVKLKSMKSEHGQALNVASTKESQKLLLRDRITQLQSRQTDTQNNQKDLSKKIIDVKTKILECDASIAALTSEGQAKYEKAQKDLEQPRMVVAELETEVKALTIKLKEMQQIQAVSLEAITTIQAKTKELASESLTDAAAIAADKKIYETIRSVTTIEGLHSKFQAMLQNEIEEFDREEKEYSQIRDRFTKQYEEFYPQYQEYLKWEKQRQIEEANSTYGGDRLSPSCSGNALTPTTTQSSNGSRRRRRSRSRRRSKSRQPSFINSSTPDVPMPALPDFMLMHSPVPNYSMMAGLNEMYNISPNLSQASLPSVSTNNYHPVIKSSNLFADPSLYLEGSTIVQPQSYAMARTTGNMGNPAASFENISRSAGSSPCLERQLSRTTSTSSFGGGSGSYFQSFQQQHNIRPSASMEQMKSKGPHTVRHMVSTPSMARRSSSQFLTVDMEAYNNSLAGLSQLNQNPFENTSRKTNISAFTIQPSMQSLPQSQPQLERLSFEEIGQKGGNYNAAGIETSDSILNDSATVKEWPVGNESQVLPISTESPVPTSSTEKEISEPGENHNDKTPSSGIFSWPRTGPLANPLGPSPADKTSVSPQADSARSSTDGNSGQLEVPTTVIGAQGMRSYNSMSSLNPSRSVSSFTSIWSGTQQLSSTESQSSRPVQRSVSQTSQWSFLSGKLQSTNLASSLHTSVSNPGLTKAYNNSYQTIGNGVSTGYTQSNSPPPTELQKQLNYPAKETTQAVYSFGTGDSGFTTNGLDSTAHGGIKQYASDSFLSGSYSHNGNNARYNEDDTGVANGQNARLGIFGNSITTDLPILDQQTGALGAWKSSTLTRTTSHIIPPQTPDHGSLEKSAAAAAVAVSAATAAVKSPGHSPGWNLFKFLNHDSKDHKDHKDHRESKKELRSIFSSVFSTKSATAMSHIDSAPIPTVDMLAPRIELSLLDAVPEIRSIENDSDPEESSNPRSPVLVPQPDPRVNSVTAAEALADPAWPPVFDSMFDSTLNQSLNFSGGDALNFDFMADGSKSKPLAATSIENKSSSTVTAPNNNSNTTITASNNSSSSTLAANESSNAASSTNHHNSSNTSNSIAKGFKRTFSITRRRASSSGNSNGTTSGAGNANLGAAGNSSSDGTAVGSSTGDPHHSKLMRKISFFQK</sequence>
<comment type="caution">
    <text evidence="4">The sequence shown here is derived from an EMBL/GenBank/DDBJ whole genome shotgun (WGS) entry which is preliminary data.</text>
</comment>
<evidence type="ECO:0000256" key="2">
    <source>
        <dbReference type="SAM" id="MobiDB-lite"/>
    </source>
</evidence>
<keyword evidence="1" id="KW-0175">Coiled coil</keyword>
<feature type="compositionally biased region" description="Polar residues" evidence="2">
    <location>
        <begin position="1378"/>
        <end position="1387"/>
    </location>
</feature>
<dbReference type="Proteomes" id="UP000242525">
    <property type="component" value="Unassembled WGS sequence"/>
</dbReference>
<evidence type="ECO:0008006" key="6">
    <source>
        <dbReference type="Google" id="ProtNLM"/>
    </source>
</evidence>
<dbReference type="PANTHER" id="PTHR18898:SF2">
    <property type="entry name" value="NUCLEOPROTEIN TPR"/>
    <property type="match status" value="1"/>
</dbReference>
<dbReference type="STRING" id="1173061.A0A0J9XJI4"/>
<feature type="compositionally biased region" description="Polar residues" evidence="2">
    <location>
        <begin position="512"/>
        <end position="521"/>
    </location>
</feature>
<feature type="compositionally biased region" description="Polar residues" evidence="2">
    <location>
        <begin position="839"/>
        <end position="860"/>
    </location>
</feature>
<dbReference type="PANTHER" id="PTHR18898">
    <property type="entry name" value="NUCLEOPROTEIN TPR-RELATED"/>
    <property type="match status" value="1"/>
</dbReference>
<dbReference type="GO" id="GO:0005643">
    <property type="term" value="C:nuclear pore"/>
    <property type="evidence" value="ECO:0007669"/>
    <property type="project" value="TreeGrafter"/>
</dbReference>
<dbReference type="GO" id="GO:0006406">
    <property type="term" value="P:mRNA export from nucleus"/>
    <property type="evidence" value="ECO:0007669"/>
    <property type="project" value="TreeGrafter"/>
</dbReference>
<name>A0A0J9XJI4_GEOCN</name>
<evidence type="ECO:0000256" key="3">
    <source>
        <dbReference type="SAM" id="Phobius"/>
    </source>
</evidence>
<dbReference type="EMBL" id="CCBN010000019">
    <property type="protein sequence ID" value="CDO57174.1"/>
    <property type="molecule type" value="Genomic_DNA"/>
</dbReference>
<dbReference type="GO" id="GO:0017056">
    <property type="term" value="F:structural constituent of nuclear pore"/>
    <property type="evidence" value="ECO:0007669"/>
    <property type="project" value="TreeGrafter"/>
</dbReference>
<feature type="region of interest" description="Disordered" evidence="2">
    <location>
        <begin position="469"/>
        <end position="522"/>
    </location>
</feature>
<feature type="region of interest" description="Disordered" evidence="2">
    <location>
        <begin position="779"/>
        <end position="863"/>
    </location>
</feature>
<keyword evidence="5" id="KW-1185">Reference proteome</keyword>
<proteinExistence type="predicted"/>
<evidence type="ECO:0000313" key="5">
    <source>
        <dbReference type="Proteomes" id="UP000242525"/>
    </source>
</evidence>
<keyword evidence="3" id="KW-1133">Transmembrane helix</keyword>
<feature type="compositionally biased region" description="Low complexity" evidence="2">
    <location>
        <begin position="1291"/>
        <end position="1337"/>
    </location>
</feature>
<keyword evidence="3" id="KW-0812">Transmembrane</keyword>
<reference evidence="4" key="1">
    <citation type="submission" date="2014-03" db="EMBL/GenBank/DDBJ databases">
        <authorList>
            <person name="Casaregola S."/>
        </authorList>
    </citation>
    <scope>NUCLEOTIDE SEQUENCE [LARGE SCALE GENOMIC DNA]</scope>
    <source>
        <strain evidence="4">CLIB 918</strain>
    </source>
</reference>
<feature type="compositionally biased region" description="Low complexity" evidence="2">
    <location>
        <begin position="788"/>
        <end position="799"/>
    </location>
</feature>
<evidence type="ECO:0000313" key="4">
    <source>
        <dbReference type="EMBL" id="CDO57174.1"/>
    </source>
</evidence>
<feature type="compositionally biased region" description="Low complexity" evidence="2">
    <location>
        <begin position="1352"/>
        <end position="1377"/>
    </location>
</feature>
<feature type="compositionally biased region" description="Polar residues" evidence="2">
    <location>
        <begin position="478"/>
        <end position="491"/>
    </location>
</feature>
<gene>
    <name evidence="4" type="ORF">BN980_GECA19s00945g</name>
</gene>
<accession>A0A0J9XJI4</accession>
<feature type="region of interest" description="Disordered" evidence="2">
    <location>
        <begin position="1201"/>
        <end position="1223"/>
    </location>
</feature>
<feature type="coiled-coil region" evidence="1">
    <location>
        <begin position="228"/>
        <end position="262"/>
    </location>
</feature>
<feature type="compositionally biased region" description="Basic residues" evidence="2">
    <location>
        <begin position="496"/>
        <end position="510"/>
    </location>
</feature>
<protein>
    <recommendedName>
        <fullName evidence="6">Fibronectin type-III domain-containing protein</fullName>
    </recommendedName>
</protein>
<feature type="transmembrane region" description="Helical" evidence="3">
    <location>
        <begin position="12"/>
        <end position="32"/>
    </location>
</feature>
<evidence type="ECO:0000256" key="1">
    <source>
        <dbReference type="SAM" id="Coils"/>
    </source>
</evidence>